<dbReference type="InterPro" id="IPR036249">
    <property type="entry name" value="Thioredoxin-like_sf"/>
</dbReference>
<reference evidence="3 4" key="1">
    <citation type="submission" date="2019-08" db="EMBL/GenBank/DDBJ databases">
        <title>Complete genome sequence of Candidatus Uab amorphum.</title>
        <authorList>
            <person name="Shiratori T."/>
            <person name="Suzuki S."/>
            <person name="Kakizawa Y."/>
            <person name="Ishida K."/>
        </authorList>
    </citation>
    <scope>NUCLEOTIDE SEQUENCE [LARGE SCALE GENOMIC DNA]</scope>
    <source>
        <strain evidence="3 4">SRT547</strain>
    </source>
</reference>
<dbReference type="Gene3D" id="2.60.120.310">
    <property type="entry name" value="Copper type II, ascorbate-dependent monooxygenase, N-terminal domain"/>
    <property type="match status" value="1"/>
</dbReference>
<dbReference type="InterPro" id="IPR008977">
    <property type="entry name" value="PHM/PNGase_F_dom_sf"/>
</dbReference>
<dbReference type="SUPFAM" id="SSF52833">
    <property type="entry name" value="Thioredoxin-like"/>
    <property type="match status" value="1"/>
</dbReference>
<keyword evidence="1" id="KW-1015">Disulfide bond</keyword>
<dbReference type="InterPro" id="IPR047262">
    <property type="entry name" value="PRX-like1"/>
</dbReference>
<proteinExistence type="predicted"/>
<evidence type="ECO:0000256" key="1">
    <source>
        <dbReference type="ARBA" id="ARBA00023157"/>
    </source>
</evidence>
<dbReference type="InterPro" id="IPR014784">
    <property type="entry name" value="Cu2_ascorb_mOase-like_C"/>
</dbReference>
<keyword evidence="3" id="KW-0413">Isomerase</keyword>
<dbReference type="Proteomes" id="UP000326354">
    <property type="component" value="Chromosome"/>
</dbReference>
<sequence>MKKLFFINVVVLVGIFLYLDMRYNTTQGSQQELTTVEDFALLDHEGKHHELYKYKHFPAVVLFSHGVGCPIVRHSLLSLQDLQKKYPQVAFLMLNANPQDNREDIRQEMQKFQSTIPVLKDPTQLIAQELKITRTGEALVIDPQTWEIVYRGPISDRLGYETQKVGKVQNFVNTALHALLNKQKIDIVPTEVKGCAINMQDNLSIKSQKISYTKDIVPILKNKCLECHQNNGIGPWAMTSYKKIKGWSEMIKEVVLTKRMPPWTADAHYGKFSNDTSLSVQEMRTLVHWINSGSPVDGNEDPLVKLHSKVAKQDWREGEPDVLLKLKPQKVPSTGVMDYIRYKEQVPFEEDTWIRGVDIRPGEREVMHHMIIYIYPPKDPNMDEKKQKKHKIYLCGYAPGSGADMFPENTGVLVKKGSKFEFELHYTTSGRSVVDHSQIAFYLHKEKPQREFKVGAAYDVKIRIPANDPNHEVVASHTFKRDVTLYGLSPHMHYRGKSMTFTAIYPDKSQEILLAVPNYRFDWQTGYTLSQPKTIPKGTKLVCSGAFDNSKYNEYNPDPEKEVRWGEQSWEEMYIGFFLYSPNEVSHR</sequence>
<dbReference type="SUPFAM" id="SSF49742">
    <property type="entry name" value="PHM/PNGase F"/>
    <property type="match status" value="2"/>
</dbReference>
<feature type="domain" description="Thioredoxin" evidence="2">
    <location>
        <begin position="30"/>
        <end position="177"/>
    </location>
</feature>
<dbReference type="Pfam" id="PF00578">
    <property type="entry name" value="AhpC-TSA"/>
    <property type="match status" value="1"/>
</dbReference>
<evidence type="ECO:0000259" key="2">
    <source>
        <dbReference type="PROSITE" id="PS51352"/>
    </source>
</evidence>
<dbReference type="EMBL" id="AP019860">
    <property type="protein sequence ID" value="BBM85984.1"/>
    <property type="molecule type" value="Genomic_DNA"/>
</dbReference>
<dbReference type="PANTHER" id="PTHR43640:SF1">
    <property type="entry name" value="THIOREDOXIN-DEPENDENT PEROXIREDOXIN"/>
    <property type="match status" value="1"/>
</dbReference>
<dbReference type="InterPro" id="IPR013766">
    <property type="entry name" value="Thioredoxin_domain"/>
</dbReference>
<dbReference type="RefSeq" id="WP_151970065.1">
    <property type="nucleotide sequence ID" value="NZ_AP019860.1"/>
</dbReference>
<dbReference type="Gene3D" id="2.60.120.230">
    <property type="match status" value="1"/>
</dbReference>
<dbReference type="KEGG" id="uam:UABAM_04370"/>
<dbReference type="OrthoDB" id="9788721at2"/>
<gene>
    <name evidence="3" type="ORF">UABAM_04370</name>
</gene>
<organism evidence="3 4">
    <name type="scientific">Uabimicrobium amorphum</name>
    <dbReference type="NCBI Taxonomy" id="2596890"/>
    <lineage>
        <taxon>Bacteria</taxon>
        <taxon>Pseudomonadati</taxon>
        <taxon>Planctomycetota</taxon>
        <taxon>Candidatus Uabimicrobiia</taxon>
        <taxon>Candidatus Uabimicrobiales</taxon>
        <taxon>Candidatus Uabimicrobiaceae</taxon>
        <taxon>Candidatus Uabimicrobium</taxon>
    </lineage>
</organism>
<accession>A0A5S9F5W4</accession>
<evidence type="ECO:0000313" key="4">
    <source>
        <dbReference type="Proteomes" id="UP000326354"/>
    </source>
</evidence>
<dbReference type="PANTHER" id="PTHR43640">
    <property type="entry name" value="OS07G0260300 PROTEIN"/>
    <property type="match status" value="1"/>
</dbReference>
<dbReference type="InterPro" id="IPR000866">
    <property type="entry name" value="AhpC/TSA"/>
</dbReference>
<dbReference type="GO" id="GO:0016209">
    <property type="term" value="F:antioxidant activity"/>
    <property type="evidence" value="ECO:0007669"/>
    <property type="project" value="InterPro"/>
</dbReference>
<keyword evidence="4" id="KW-1185">Reference proteome</keyword>
<dbReference type="AlphaFoldDB" id="A0A5S9F5W4"/>
<dbReference type="GO" id="GO:0016853">
    <property type="term" value="F:isomerase activity"/>
    <property type="evidence" value="ECO:0007669"/>
    <property type="project" value="UniProtKB-KW"/>
</dbReference>
<dbReference type="Gene3D" id="3.40.30.10">
    <property type="entry name" value="Glutaredoxin"/>
    <property type="match status" value="1"/>
</dbReference>
<name>A0A5S9F5W4_UABAM</name>
<dbReference type="PROSITE" id="PS51352">
    <property type="entry name" value="THIOREDOXIN_2"/>
    <property type="match status" value="1"/>
</dbReference>
<evidence type="ECO:0000313" key="3">
    <source>
        <dbReference type="EMBL" id="BBM85984.1"/>
    </source>
</evidence>
<dbReference type="InterPro" id="IPR036939">
    <property type="entry name" value="Cu2_ascorb_mOase_N_sf"/>
</dbReference>
<dbReference type="GO" id="GO:0016715">
    <property type="term" value="F:oxidoreductase activity, acting on paired donors, with incorporation or reduction of molecular oxygen, reduced ascorbate as one donor, and incorporation of one atom of oxygen"/>
    <property type="evidence" value="ECO:0007669"/>
    <property type="project" value="InterPro"/>
</dbReference>
<dbReference type="GO" id="GO:0005507">
    <property type="term" value="F:copper ion binding"/>
    <property type="evidence" value="ECO:0007669"/>
    <property type="project" value="InterPro"/>
</dbReference>
<protein>
    <submittedName>
        <fullName evidence="3">Thiol-disulfide isomerase</fullName>
    </submittedName>
</protein>